<dbReference type="InterPro" id="IPR005162">
    <property type="entry name" value="Retrotrans_gag_dom"/>
</dbReference>
<evidence type="ECO:0000313" key="3">
    <source>
        <dbReference type="Proteomes" id="UP000257109"/>
    </source>
</evidence>
<dbReference type="Proteomes" id="UP000257109">
    <property type="component" value="Unassembled WGS sequence"/>
</dbReference>
<organism evidence="2 3">
    <name type="scientific">Mucuna pruriens</name>
    <name type="common">Velvet bean</name>
    <name type="synonym">Dolichos pruriens</name>
    <dbReference type="NCBI Taxonomy" id="157652"/>
    <lineage>
        <taxon>Eukaryota</taxon>
        <taxon>Viridiplantae</taxon>
        <taxon>Streptophyta</taxon>
        <taxon>Embryophyta</taxon>
        <taxon>Tracheophyta</taxon>
        <taxon>Spermatophyta</taxon>
        <taxon>Magnoliopsida</taxon>
        <taxon>eudicotyledons</taxon>
        <taxon>Gunneridae</taxon>
        <taxon>Pentapetalae</taxon>
        <taxon>rosids</taxon>
        <taxon>fabids</taxon>
        <taxon>Fabales</taxon>
        <taxon>Fabaceae</taxon>
        <taxon>Papilionoideae</taxon>
        <taxon>50 kb inversion clade</taxon>
        <taxon>NPAAA clade</taxon>
        <taxon>indigoferoid/millettioid clade</taxon>
        <taxon>Phaseoleae</taxon>
        <taxon>Mucuna</taxon>
    </lineage>
</organism>
<gene>
    <name evidence="2" type="ORF">CR513_15537</name>
</gene>
<sequence>MELKTLTLTCRLSKPRCTSMGEMMPSTARTLRGVAIQWFFSLPSRGTRTFSDLVTLFTSQFAANRAKKLEVIDLFNIKQMKDENLKKYLPGLTVQQSGSMTKTKSFL</sequence>
<dbReference type="AlphaFoldDB" id="A0A371HEP0"/>
<proteinExistence type="predicted"/>
<dbReference type="Pfam" id="PF03732">
    <property type="entry name" value="Retrotrans_gag"/>
    <property type="match status" value="1"/>
</dbReference>
<comment type="caution">
    <text evidence="2">The sequence shown here is derived from an EMBL/GenBank/DDBJ whole genome shotgun (WGS) entry which is preliminary data.</text>
</comment>
<reference evidence="2" key="1">
    <citation type="submission" date="2018-05" db="EMBL/GenBank/DDBJ databases">
        <title>Draft genome of Mucuna pruriens seed.</title>
        <authorList>
            <person name="Nnadi N.E."/>
            <person name="Vos R."/>
            <person name="Hasami M.H."/>
            <person name="Devisetty U.K."/>
            <person name="Aguiy J.C."/>
        </authorList>
    </citation>
    <scope>NUCLEOTIDE SEQUENCE [LARGE SCALE GENOMIC DNA]</scope>
    <source>
        <strain evidence="2">JCA_2017</strain>
    </source>
</reference>
<accession>A0A371HEP0</accession>
<name>A0A371HEP0_MUCPR</name>
<evidence type="ECO:0000313" key="2">
    <source>
        <dbReference type="EMBL" id="RDY01174.1"/>
    </source>
</evidence>
<feature type="non-terminal residue" evidence="2">
    <location>
        <position position="1"/>
    </location>
</feature>
<protein>
    <recommendedName>
        <fullName evidence="1">Retrotransposon gag domain-containing protein</fullName>
    </recommendedName>
</protein>
<keyword evidence="3" id="KW-1185">Reference proteome</keyword>
<evidence type="ECO:0000259" key="1">
    <source>
        <dbReference type="Pfam" id="PF03732"/>
    </source>
</evidence>
<feature type="domain" description="Retrotransposon gag" evidence="1">
    <location>
        <begin position="30"/>
        <end position="89"/>
    </location>
</feature>
<dbReference type="OrthoDB" id="1696873at2759"/>
<dbReference type="EMBL" id="QJKJ01002821">
    <property type="protein sequence ID" value="RDY01174.1"/>
    <property type="molecule type" value="Genomic_DNA"/>
</dbReference>